<evidence type="ECO:0000256" key="3">
    <source>
        <dbReference type="SAM" id="MobiDB-lite"/>
    </source>
</evidence>
<proteinExistence type="predicted"/>
<dbReference type="VEuPathDB" id="CryptoDB:Vbra_20433"/>
<keyword evidence="1" id="KW-0853">WD repeat</keyword>
<dbReference type="InParanoid" id="A0A0G4EKD6"/>
<dbReference type="SUPFAM" id="SSF50978">
    <property type="entry name" value="WD40 repeat-like"/>
    <property type="match status" value="1"/>
</dbReference>
<dbReference type="AlphaFoldDB" id="A0A0G4EKD6"/>
<evidence type="ECO:0000256" key="2">
    <source>
        <dbReference type="ARBA" id="ARBA00022737"/>
    </source>
</evidence>
<organism evidence="4 5">
    <name type="scientific">Vitrella brassicaformis (strain CCMP3155)</name>
    <dbReference type="NCBI Taxonomy" id="1169540"/>
    <lineage>
        <taxon>Eukaryota</taxon>
        <taxon>Sar</taxon>
        <taxon>Alveolata</taxon>
        <taxon>Colpodellida</taxon>
        <taxon>Vitrellaceae</taxon>
        <taxon>Vitrella</taxon>
    </lineage>
</organism>
<gene>
    <name evidence="4" type="ORF">Vbra_20433</name>
</gene>
<dbReference type="InterPro" id="IPR015943">
    <property type="entry name" value="WD40/YVTN_repeat-like_dom_sf"/>
</dbReference>
<feature type="compositionally biased region" description="Acidic residues" evidence="3">
    <location>
        <begin position="446"/>
        <end position="460"/>
    </location>
</feature>
<evidence type="ECO:0000313" key="4">
    <source>
        <dbReference type="EMBL" id="CEL97020.1"/>
    </source>
</evidence>
<feature type="compositionally biased region" description="Pro residues" evidence="3">
    <location>
        <begin position="473"/>
        <end position="489"/>
    </location>
</feature>
<protein>
    <submittedName>
        <fullName evidence="4">Uncharacterized protein</fullName>
    </submittedName>
</protein>
<feature type="region of interest" description="Disordered" evidence="3">
    <location>
        <begin position="21"/>
        <end position="55"/>
    </location>
</feature>
<reference evidence="4 5" key="1">
    <citation type="submission" date="2014-11" db="EMBL/GenBank/DDBJ databases">
        <authorList>
            <person name="Zhu J."/>
            <person name="Qi W."/>
            <person name="Song R."/>
        </authorList>
    </citation>
    <scope>NUCLEOTIDE SEQUENCE [LARGE SCALE GENOMIC DNA]</scope>
</reference>
<dbReference type="InterPro" id="IPR052254">
    <property type="entry name" value="CUL4-DDB1_E3_ligase_receptor"/>
</dbReference>
<dbReference type="EMBL" id="CDMY01000252">
    <property type="protein sequence ID" value="CEL97020.1"/>
    <property type="molecule type" value="Genomic_DNA"/>
</dbReference>
<dbReference type="Proteomes" id="UP000041254">
    <property type="component" value="Unassembled WGS sequence"/>
</dbReference>
<name>A0A0G4EKD6_VITBC</name>
<sequence length="712" mass="77204">MPKGLPGLYWDEEKKRYFPIALKPKSQPAATTAPTGGPSSLDKPPDEGPGPPQPLVNLYGVLSRRRRGLDGLSASRQYGSGSSGSWLNSHYYGCGVYRYRCEGSSVCGAPGSIVRVSDSETACPRVCLSHGPAVYISRIDDAKSIPRDQTTYLSCYSLSQVTCLQFSSNWLAIGSVGDGGAPAECHLINFTHFDSLPFHDFVRQMGRMEFGNALFDLDLQADENRLVLGGTGLGVYDLHESQQVWHPRHRYSDVLHVASLPSDKNTLITAHRSGNVLLWDTRASPEQPPVCLAGDMRRERAVGAGRGRVERGGNRQRPIVPRTRLDNRFAVLGPSVSCGHSRGGSASVLSSSPTAASCVQPLKTLPHIFIVSHVDGRIAMRDMRFCRRGDRSDAGAVTLFTSRDRGPSSPHKRGHKETAGRQRGRRAAKWQKRSKPAPLAGRGDESDTSSDEDGNAEDEMSDHPPTRTNRRPSPSPSLSPIPSPSPSPASLPSFRTYCGNTNTGEFRKFTLDAQERLLVFPGSDGVVRLWSVSHGGHPVRELPTYTSAPTSRSLAQRAWQGSGGARSDGVDRFLCGSVASLDSLRQFVSRRKGGKGDEEPDEGSVSGRAARLELRRAGRPDGEGERRRRLAAAQTRGGSDEPESYCITVPASQSEAFTVSRPGQPCVPMESVAGRVPSFREVLRSLTVRSARRGVSSFVTFSHEGVCHVSQP</sequence>
<dbReference type="Gene3D" id="2.130.10.10">
    <property type="entry name" value="YVTN repeat-like/Quinoprotein amine dehydrogenase"/>
    <property type="match status" value="1"/>
</dbReference>
<feature type="region of interest" description="Disordered" evidence="3">
    <location>
        <begin position="589"/>
        <end position="644"/>
    </location>
</feature>
<evidence type="ECO:0000313" key="5">
    <source>
        <dbReference type="Proteomes" id="UP000041254"/>
    </source>
</evidence>
<accession>A0A0G4EKD6</accession>
<keyword evidence="2" id="KW-0677">Repeat</keyword>
<feature type="compositionally biased region" description="Basic residues" evidence="3">
    <location>
        <begin position="422"/>
        <end position="435"/>
    </location>
</feature>
<feature type="compositionally biased region" description="Basic and acidic residues" evidence="3">
    <location>
        <begin position="610"/>
        <end position="626"/>
    </location>
</feature>
<dbReference type="PANTHER" id="PTHR44472:SF1">
    <property type="entry name" value="DDB1 AND CUL4 ASSOCIATED FACTOR 4"/>
    <property type="match status" value="1"/>
</dbReference>
<feature type="region of interest" description="Disordered" evidence="3">
    <location>
        <begin position="396"/>
        <end position="496"/>
    </location>
</feature>
<keyword evidence="5" id="KW-1185">Reference proteome</keyword>
<evidence type="ECO:0000256" key="1">
    <source>
        <dbReference type="ARBA" id="ARBA00022574"/>
    </source>
</evidence>
<dbReference type="InterPro" id="IPR036322">
    <property type="entry name" value="WD40_repeat_dom_sf"/>
</dbReference>
<dbReference type="PANTHER" id="PTHR44472">
    <property type="entry name" value="DDB1- AND CUL4-ASSOCIATED FACTOR 4-RELATED"/>
    <property type="match status" value="1"/>
</dbReference>
<dbReference type="GO" id="GO:0080008">
    <property type="term" value="C:Cul4-RING E3 ubiquitin ligase complex"/>
    <property type="evidence" value="ECO:0007669"/>
    <property type="project" value="TreeGrafter"/>
</dbReference>
<dbReference type="OrthoDB" id="128867at2759"/>
<feature type="compositionally biased region" description="Polar residues" evidence="3">
    <location>
        <begin position="28"/>
        <end position="38"/>
    </location>
</feature>